<keyword evidence="2" id="KW-1185">Reference proteome</keyword>
<gene>
    <name evidence="1" type="ORF">BPAE_0031g00680</name>
</gene>
<dbReference type="EMBL" id="PQXI01000031">
    <property type="protein sequence ID" value="TGO28202.1"/>
    <property type="molecule type" value="Genomic_DNA"/>
</dbReference>
<evidence type="ECO:0000313" key="2">
    <source>
        <dbReference type="Proteomes" id="UP000297910"/>
    </source>
</evidence>
<organism evidence="1 2">
    <name type="scientific">Botrytis paeoniae</name>
    <dbReference type="NCBI Taxonomy" id="278948"/>
    <lineage>
        <taxon>Eukaryota</taxon>
        <taxon>Fungi</taxon>
        <taxon>Dikarya</taxon>
        <taxon>Ascomycota</taxon>
        <taxon>Pezizomycotina</taxon>
        <taxon>Leotiomycetes</taxon>
        <taxon>Helotiales</taxon>
        <taxon>Sclerotiniaceae</taxon>
        <taxon>Botrytis</taxon>
    </lineage>
</organism>
<dbReference type="AlphaFoldDB" id="A0A4Z1FYT6"/>
<proteinExistence type="predicted"/>
<comment type="caution">
    <text evidence="1">The sequence shown here is derived from an EMBL/GenBank/DDBJ whole genome shotgun (WGS) entry which is preliminary data.</text>
</comment>
<sequence length="109" mass="12728">MDSSNVYQQRRCNLKVELDKRIRLLEEKVRDRDLHTEATSALQNLYAFRIVNAYIDEATHKFASEGLTRKDIDNIHRDILNIQHIPDQLVNGVYYIVCTPEAKIDEVIS</sequence>
<protein>
    <submittedName>
        <fullName evidence="1">Uncharacterized protein</fullName>
    </submittedName>
</protein>
<dbReference type="Proteomes" id="UP000297910">
    <property type="component" value="Unassembled WGS sequence"/>
</dbReference>
<reference evidence="1 2" key="1">
    <citation type="submission" date="2017-12" db="EMBL/GenBank/DDBJ databases">
        <title>Comparative genomics of Botrytis spp.</title>
        <authorList>
            <person name="Valero-Jimenez C.A."/>
            <person name="Tapia P."/>
            <person name="Veloso J."/>
            <person name="Silva-Moreno E."/>
            <person name="Staats M."/>
            <person name="Valdes J.H."/>
            <person name="Van Kan J.A.L."/>
        </authorList>
    </citation>
    <scope>NUCLEOTIDE SEQUENCE [LARGE SCALE GENOMIC DNA]</scope>
    <source>
        <strain evidence="1 2">Bp0003</strain>
    </source>
</reference>
<evidence type="ECO:0000313" key="1">
    <source>
        <dbReference type="EMBL" id="TGO28202.1"/>
    </source>
</evidence>
<accession>A0A4Z1FYT6</accession>
<name>A0A4Z1FYT6_9HELO</name>